<gene>
    <name evidence="14" type="ORF">METZ01_LOCUS129018</name>
</gene>
<dbReference type="InterPro" id="IPR024605">
    <property type="entry name" value="NADP_transhyd_a_C"/>
</dbReference>
<evidence type="ECO:0000256" key="12">
    <source>
        <dbReference type="SAM" id="Phobius"/>
    </source>
</evidence>
<dbReference type="EMBL" id="UINC01018189">
    <property type="protein sequence ID" value="SVA76164.1"/>
    <property type="molecule type" value="Genomic_DNA"/>
</dbReference>
<feature type="transmembrane region" description="Helical" evidence="12">
    <location>
        <begin position="65"/>
        <end position="88"/>
    </location>
</feature>
<evidence type="ECO:0000256" key="9">
    <source>
        <dbReference type="ARBA" id="ARBA00023027"/>
    </source>
</evidence>
<keyword evidence="4" id="KW-0997">Cell inner membrane</keyword>
<keyword evidence="6" id="KW-0521">NADP</keyword>
<evidence type="ECO:0000256" key="4">
    <source>
        <dbReference type="ARBA" id="ARBA00022519"/>
    </source>
</evidence>
<dbReference type="PANTHER" id="PTHR10160">
    <property type="entry name" value="NAD(P) TRANSHYDROGENASE"/>
    <property type="match status" value="1"/>
</dbReference>
<reference evidence="14" key="1">
    <citation type="submission" date="2018-05" db="EMBL/GenBank/DDBJ databases">
        <authorList>
            <person name="Lanie J.A."/>
            <person name="Ng W.-L."/>
            <person name="Kazmierczak K.M."/>
            <person name="Andrzejewski T.M."/>
            <person name="Davidsen T.M."/>
            <person name="Wayne K.J."/>
            <person name="Tettelin H."/>
            <person name="Glass J.I."/>
            <person name="Rusch D."/>
            <person name="Podicherti R."/>
            <person name="Tsui H.-C.T."/>
            <person name="Winkler M.E."/>
        </authorList>
    </citation>
    <scope>NUCLEOTIDE SEQUENCE</scope>
</reference>
<dbReference type="GO" id="GO:0050661">
    <property type="term" value="F:NADP binding"/>
    <property type="evidence" value="ECO:0007669"/>
    <property type="project" value="TreeGrafter"/>
</dbReference>
<dbReference type="Pfam" id="PF12769">
    <property type="entry name" value="PNTB_4TM"/>
    <property type="match status" value="1"/>
</dbReference>
<feature type="non-terminal residue" evidence="14">
    <location>
        <position position="1"/>
    </location>
</feature>
<name>A0A381YGP5_9ZZZZ</name>
<comment type="subcellular location">
    <subcellularLocation>
        <location evidence="1">Cell inner membrane</location>
        <topology evidence="1">Multi-pass membrane protein</topology>
    </subcellularLocation>
</comment>
<evidence type="ECO:0000256" key="11">
    <source>
        <dbReference type="ARBA" id="ARBA00048202"/>
    </source>
</evidence>
<evidence type="ECO:0000259" key="13">
    <source>
        <dbReference type="Pfam" id="PF12769"/>
    </source>
</evidence>
<evidence type="ECO:0000313" key="14">
    <source>
        <dbReference type="EMBL" id="SVA76164.1"/>
    </source>
</evidence>
<evidence type="ECO:0000256" key="10">
    <source>
        <dbReference type="ARBA" id="ARBA00023136"/>
    </source>
</evidence>
<keyword evidence="7" id="KW-1278">Translocase</keyword>
<keyword evidence="5 12" id="KW-0812">Transmembrane</keyword>
<dbReference type="GO" id="GO:0008750">
    <property type="term" value="F:proton-translocating NAD(P)+ transhydrogenase activity"/>
    <property type="evidence" value="ECO:0007669"/>
    <property type="project" value="UniProtKB-EC"/>
</dbReference>
<keyword evidence="8 12" id="KW-1133">Transmembrane helix</keyword>
<proteinExistence type="predicted"/>
<feature type="domain" description="NAD(P) transhydrogenase alpha subunit C-terminal" evidence="13">
    <location>
        <begin position="44"/>
        <end position="127"/>
    </location>
</feature>
<feature type="transmembrane region" description="Helical" evidence="12">
    <location>
        <begin position="40"/>
        <end position="58"/>
    </location>
</feature>
<dbReference type="AlphaFoldDB" id="A0A381YGP5"/>
<protein>
    <recommendedName>
        <fullName evidence="2">proton-translocating NAD(P)(+) transhydrogenase</fullName>
        <ecNumber evidence="2">7.1.1.1</ecNumber>
    </recommendedName>
</protein>
<evidence type="ECO:0000256" key="8">
    <source>
        <dbReference type="ARBA" id="ARBA00022989"/>
    </source>
</evidence>
<evidence type="ECO:0000256" key="3">
    <source>
        <dbReference type="ARBA" id="ARBA00022475"/>
    </source>
</evidence>
<evidence type="ECO:0000256" key="6">
    <source>
        <dbReference type="ARBA" id="ARBA00022857"/>
    </source>
</evidence>
<feature type="transmembrane region" description="Helical" evidence="12">
    <location>
        <begin position="94"/>
        <end position="117"/>
    </location>
</feature>
<sequence length="128" mass="13457">VISTVVAIIGVALAAHSMTTATLVASPAVVPSHAPGDVDYWGMVFVFLLSAFVGLGVIRRVSRLLYTPLMSLTNAISAIAVVGAILVAGPDYPIEIRVLGLIALFASVTNIVSGFLITDRMLKMFKKD</sequence>
<evidence type="ECO:0000256" key="2">
    <source>
        <dbReference type="ARBA" id="ARBA00012943"/>
    </source>
</evidence>
<evidence type="ECO:0000256" key="7">
    <source>
        <dbReference type="ARBA" id="ARBA00022967"/>
    </source>
</evidence>
<evidence type="ECO:0000256" key="1">
    <source>
        <dbReference type="ARBA" id="ARBA00004429"/>
    </source>
</evidence>
<organism evidence="14">
    <name type="scientific">marine metagenome</name>
    <dbReference type="NCBI Taxonomy" id="408172"/>
    <lineage>
        <taxon>unclassified sequences</taxon>
        <taxon>metagenomes</taxon>
        <taxon>ecological metagenomes</taxon>
    </lineage>
</organism>
<dbReference type="EC" id="7.1.1.1" evidence="2"/>
<dbReference type="PANTHER" id="PTHR10160:SF19">
    <property type="entry name" value="PROTON-TRANSLOCATING NAD(P)(+) TRANSHYDROGENASE"/>
    <property type="match status" value="1"/>
</dbReference>
<evidence type="ECO:0000256" key="5">
    <source>
        <dbReference type="ARBA" id="ARBA00022692"/>
    </source>
</evidence>
<keyword evidence="9" id="KW-0520">NAD</keyword>
<keyword evidence="10 12" id="KW-0472">Membrane</keyword>
<comment type="catalytic activity">
    <reaction evidence="11">
        <text>NAD(+) + NADPH + H(+)(in) = NADH + NADP(+) + H(+)(out)</text>
        <dbReference type="Rhea" id="RHEA:47992"/>
        <dbReference type="ChEBI" id="CHEBI:15378"/>
        <dbReference type="ChEBI" id="CHEBI:57540"/>
        <dbReference type="ChEBI" id="CHEBI:57783"/>
        <dbReference type="ChEBI" id="CHEBI:57945"/>
        <dbReference type="ChEBI" id="CHEBI:58349"/>
        <dbReference type="EC" id="7.1.1.1"/>
    </reaction>
</comment>
<dbReference type="GO" id="GO:0005886">
    <property type="term" value="C:plasma membrane"/>
    <property type="evidence" value="ECO:0007669"/>
    <property type="project" value="UniProtKB-SubCell"/>
</dbReference>
<keyword evidence="3" id="KW-1003">Cell membrane</keyword>
<dbReference type="GO" id="GO:0006740">
    <property type="term" value="P:NADPH regeneration"/>
    <property type="evidence" value="ECO:0007669"/>
    <property type="project" value="TreeGrafter"/>
</dbReference>
<accession>A0A381YGP5</accession>